<dbReference type="AlphaFoldDB" id="A0A919YFQ7"/>
<keyword evidence="2 8" id="KW-0808">Transferase</keyword>
<comment type="similarity">
    <text evidence="1 8">Belongs to the cytidylate kinase family. Type 1 subfamily.</text>
</comment>
<keyword evidence="11" id="KW-1185">Reference proteome</keyword>
<name>A0A919YFQ7_9BACL</name>
<evidence type="ECO:0000256" key="2">
    <source>
        <dbReference type="ARBA" id="ARBA00022679"/>
    </source>
</evidence>
<evidence type="ECO:0000313" key="11">
    <source>
        <dbReference type="Proteomes" id="UP000682811"/>
    </source>
</evidence>
<dbReference type="GO" id="GO:0036431">
    <property type="term" value="F:dCMP kinase activity"/>
    <property type="evidence" value="ECO:0007669"/>
    <property type="project" value="InterPro"/>
</dbReference>
<dbReference type="NCBIfam" id="TIGR00017">
    <property type="entry name" value="cmk"/>
    <property type="match status" value="1"/>
</dbReference>
<dbReference type="GO" id="GO:0005524">
    <property type="term" value="F:ATP binding"/>
    <property type="evidence" value="ECO:0007669"/>
    <property type="project" value="UniProtKB-UniRule"/>
</dbReference>
<gene>
    <name evidence="8 10" type="primary">cmk</name>
    <name evidence="10" type="ORF">J34TS1_23670</name>
</gene>
<dbReference type="HAMAP" id="MF_00238">
    <property type="entry name" value="Cytidyl_kinase_type1"/>
    <property type="match status" value="1"/>
</dbReference>
<dbReference type="CDD" id="cd02020">
    <property type="entry name" value="CMPK"/>
    <property type="match status" value="1"/>
</dbReference>
<feature type="domain" description="Cytidylate kinase" evidence="9">
    <location>
        <begin position="14"/>
        <end position="224"/>
    </location>
</feature>
<evidence type="ECO:0000256" key="5">
    <source>
        <dbReference type="ARBA" id="ARBA00022840"/>
    </source>
</evidence>
<keyword evidence="3 8" id="KW-0547">Nucleotide-binding</keyword>
<evidence type="ECO:0000256" key="4">
    <source>
        <dbReference type="ARBA" id="ARBA00022777"/>
    </source>
</evidence>
<dbReference type="EC" id="2.7.4.25" evidence="8"/>
<accession>A0A919YFQ7</accession>
<evidence type="ECO:0000259" key="9">
    <source>
        <dbReference type="Pfam" id="PF02224"/>
    </source>
</evidence>
<dbReference type="PANTHER" id="PTHR21299:SF2">
    <property type="entry name" value="CYTIDYLATE KINASE"/>
    <property type="match status" value="1"/>
</dbReference>
<evidence type="ECO:0000256" key="1">
    <source>
        <dbReference type="ARBA" id="ARBA00009427"/>
    </source>
</evidence>
<keyword evidence="8" id="KW-0963">Cytoplasm</keyword>
<feature type="binding site" evidence="8">
    <location>
        <begin position="18"/>
        <end position="26"/>
    </location>
    <ligand>
        <name>ATP</name>
        <dbReference type="ChEBI" id="CHEBI:30616"/>
    </ligand>
</feature>
<comment type="catalytic activity">
    <reaction evidence="6 8">
        <text>dCMP + ATP = dCDP + ADP</text>
        <dbReference type="Rhea" id="RHEA:25094"/>
        <dbReference type="ChEBI" id="CHEBI:30616"/>
        <dbReference type="ChEBI" id="CHEBI:57566"/>
        <dbReference type="ChEBI" id="CHEBI:58593"/>
        <dbReference type="ChEBI" id="CHEBI:456216"/>
        <dbReference type="EC" id="2.7.4.25"/>
    </reaction>
</comment>
<proteinExistence type="inferred from homology"/>
<dbReference type="PANTHER" id="PTHR21299">
    <property type="entry name" value="CYTIDYLATE KINASE/PANTOATE-BETA-ALANINE LIGASE"/>
    <property type="match status" value="1"/>
</dbReference>
<dbReference type="GO" id="GO:0015949">
    <property type="term" value="P:nucleobase-containing small molecule interconversion"/>
    <property type="evidence" value="ECO:0007669"/>
    <property type="project" value="TreeGrafter"/>
</dbReference>
<reference evidence="10 11" key="1">
    <citation type="submission" date="2021-03" db="EMBL/GenBank/DDBJ databases">
        <title>Antimicrobial resistance genes in bacteria isolated from Japanese honey, and their potential for conferring macrolide and lincosamide resistance in the American foulbrood pathogen Paenibacillus larvae.</title>
        <authorList>
            <person name="Okamoto M."/>
            <person name="Kumagai M."/>
            <person name="Kanamori H."/>
            <person name="Takamatsu D."/>
        </authorList>
    </citation>
    <scope>NUCLEOTIDE SEQUENCE [LARGE SCALE GENOMIC DNA]</scope>
    <source>
        <strain evidence="10 11">J34TS1</strain>
    </source>
</reference>
<comment type="caution">
    <text evidence="10">The sequence shown here is derived from an EMBL/GenBank/DDBJ whole genome shotgun (WGS) entry which is preliminary data.</text>
</comment>
<comment type="subcellular location">
    <subcellularLocation>
        <location evidence="8">Cytoplasm</location>
    </subcellularLocation>
</comment>
<evidence type="ECO:0000256" key="8">
    <source>
        <dbReference type="HAMAP-Rule" id="MF_00238"/>
    </source>
</evidence>
<dbReference type="InterPro" id="IPR003136">
    <property type="entry name" value="Cytidylate_kin"/>
</dbReference>
<dbReference type="InterPro" id="IPR027417">
    <property type="entry name" value="P-loop_NTPase"/>
</dbReference>
<dbReference type="RefSeq" id="WP_212978442.1">
    <property type="nucleotide sequence ID" value="NZ_AP025343.1"/>
</dbReference>
<dbReference type="Gene3D" id="3.40.50.300">
    <property type="entry name" value="P-loop containing nucleotide triphosphate hydrolases"/>
    <property type="match status" value="1"/>
</dbReference>
<keyword evidence="4 8" id="KW-0418">Kinase</keyword>
<dbReference type="Proteomes" id="UP000682811">
    <property type="component" value="Unassembled WGS sequence"/>
</dbReference>
<evidence type="ECO:0000256" key="7">
    <source>
        <dbReference type="ARBA" id="ARBA00048478"/>
    </source>
</evidence>
<organism evidence="10 11">
    <name type="scientific">Paenibacillus azoreducens</name>
    <dbReference type="NCBI Taxonomy" id="116718"/>
    <lineage>
        <taxon>Bacteria</taxon>
        <taxon>Bacillati</taxon>
        <taxon>Bacillota</taxon>
        <taxon>Bacilli</taxon>
        <taxon>Bacillales</taxon>
        <taxon>Paenibacillaceae</taxon>
        <taxon>Paenibacillus</taxon>
    </lineage>
</organism>
<protein>
    <recommendedName>
        <fullName evidence="8">Cytidylate kinase</fullName>
        <shortName evidence="8">CK</shortName>
        <ecNumber evidence="8">2.7.4.25</ecNumber>
    </recommendedName>
    <alternativeName>
        <fullName evidence="8">Cytidine monophosphate kinase</fullName>
        <shortName evidence="8">CMP kinase</shortName>
    </alternativeName>
</protein>
<dbReference type="GO" id="GO:0006220">
    <property type="term" value="P:pyrimidine nucleotide metabolic process"/>
    <property type="evidence" value="ECO:0007669"/>
    <property type="project" value="UniProtKB-UniRule"/>
</dbReference>
<keyword evidence="5 8" id="KW-0067">ATP-binding</keyword>
<comment type="catalytic activity">
    <reaction evidence="7 8">
        <text>CMP + ATP = CDP + ADP</text>
        <dbReference type="Rhea" id="RHEA:11600"/>
        <dbReference type="ChEBI" id="CHEBI:30616"/>
        <dbReference type="ChEBI" id="CHEBI:58069"/>
        <dbReference type="ChEBI" id="CHEBI:60377"/>
        <dbReference type="ChEBI" id="CHEBI:456216"/>
        <dbReference type="EC" id="2.7.4.25"/>
    </reaction>
</comment>
<sequence length="231" mass="25743">MSRQGTENNLKINIAIDGPAGAGKSTIARLVAKELSYIYVDTGSMYRAVTWYMLKYGIKPESSDEVLRHARNMVLELMPGADGQKVLVNGQDVSPLIRSREVNGMVSQYAQNEGLREHLVALQREMAARKGVVMDGRDIGTTVLPDAELKIFMTATVKERALRRFKEMGDAQGLTLEQLEKDISERDRLDEGREISPLRCAEDAIVLDTTNMDIPQVVETIVSFCRTHTNS</sequence>
<dbReference type="EMBL" id="BORT01000009">
    <property type="protein sequence ID" value="GIO47602.1"/>
    <property type="molecule type" value="Genomic_DNA"/>
</dbReference>
<dbReference type="Pfam" id="PF02224">
    <property type="entry name" value="Cytidylate_kin"/>
    <property type="match status" value="1"/>
</dbReference>
<evidence type="ECO:0000313" key="10">
    <source>
        <dbReference type="EMBL" id="GIO47602.1"/>
    </source>
</evidence>
<dbReference type="GO" id="GO:0005829">
    <property type="term" value="C:cytosol"/>
    <property type="evidence" value="ECO:0007669"/>
    <property type="project" value="TreeGrafter"/>
</dbReference>
<evidence type="ECO:0000256" key="3">
    <source>
        <dbReference type="ARBA" id="ARBA00022741"/>
    </source>
</evidence>
<evidence type="ECO:0000256" key="6">
    <source>
        <dbReference type="ARBA" id="ARBA00047615"/>
    </source>
</evidence>
<dbReference type="SUPFAM" id="SSF52540">
    <property type="entry name" value="P-loop containing nucleoside triphosphate hydrolases"/>
    <property type="match status" value="1"/>
</dbReference>
<dbReference type="InterPro" id="IPR011994">
    <property type="entry name" value="Cytidylate_kinase_dom"/>
</dbReference>